<reference evidence="1" key="1">
    <citation type="submission" date="2020-05" db="EMBL/GenBank/DDBJ databases">
        <authorList>
            <person name="Chiriac C."/>
            <person name="Salcher M."/>
            <person name="Ghai R."/>
            <person name="Kavagutti S V."/>
        </authorList>
    </citation>
    <scope>NUCLEOTIDE SEQUENCE</scope>
</reference>
<accession>A0A6J7WET6</accession>
<evidence type="ECO:0008006" key="2">
    <source>
        <dbReference type="Google" id="ProtNLM"/>
    </source>
</evidence>
<sequence length="65" mass="7368">MTYYKKRVDENQKQIIHTFIALGASVLNLSRVGQGCPDILVGYKKHSVLCEIKRDSKAAYTEPQI</sequence>
<feature type="non-terminal residue" evidence="1">
    <location>
        <position position="65"/>
    </location>
</feature>
<proteinExistence type="predicted"/>
<evidence type="ECO:0000313" key="1">
    <source>
        <dbReference type="EMBL" id="CAB5212313.1"/>
    </source>
</evidence>
<protein>
    <recommendedName>
        <fullName evidence="2">VRR-NUC domain containing protein</fullName>
    </recommendedName>
</protein>
<dbReference type="EMBL" id="LR798232">
    <property type="protein sequence ID" value="CAB5212313.1"/>
    <property type="molecule type" value="Genomic_DNA"/>
</dbReference>
<name>A0A6J7WET6_9CAUD</name>
<organism evidence="1">
    <name type="scientific">uncultured Caudovirales phage</name>
    <dbReference type="NCBI Taxonomy" id="2100421"/>
    <lineage>
        <taxon>Viruses</taxon>
        <taxon>Duplodnaviria</taxon>
        <taxon>Heunggongvirae</taxon>
        <taxon>Uroviricota</taxon>
        <taxon>Caudoviricetes</taxon>
        <taxon>Peduoviridae</taxon>
        <taxon>Maltschvirus</taxon>
        <taxon>Maltschvirus maltsch</taxon>
    </lineage>
</organism>
<gene>
    <name evidence="1" type="ORF">UFOVP192_1</name>
</gene>